<evidence type="ECO:0000259" key="1">
    <source>
        <dbReference type="PROSITE" id="PS51833"/>
    </source>
</evidence>
<proteinExistence type="predicted"/>
<sequence>MPHAAAAPDPQAVASVLESSALLLPPKPRLLQEIENLMRNPDFEVSHLAGSISRDPGVLAALFKLCRSPAYSRGRAPANAEQVLMLIGLTQTINLVRGISIRQAAGGPGPQMERFWARCEEIASLASQVAGERVSVCNVFPDQAYLAAMFHDCGVPLLTQRFKEYWKTLNLDDESCWVDTGMENVRFNLDHATVGYWVARNWGLPDLIVQAIRYHHEMPEDDTYGLRSTIGIVALATHIYLHNKGLPDPIWTMRSGEVLEELGIHASALDEYIDEINDRHVSLAV</sequence>
<comment type="caution">
    <text evidence="2">The sequence shown here is derived from an EMBL/GenBank/DDBJ whole genome shotgun (WGS) entry which is preliminary data.</text>
</comment>
<keyword evidence="3" id="KW-1185">Reference proteome</keyword>
<name>F5RI56_METUF</name>
<dbReference type="EMBL" id="AFHG01000059">
    <property type="protein sequence ID" value="EGK70038.1"/>
    <property type="molecule type" value="Genomic_DNA"/>
</dbReference>
<gene>
    <name evidence="2" type="ORF">METUNv1_04006</name>
</gene>
<dbReference type="RefSeq" id="WP_008064837.1">
    <property type="nucleotide sequence ID" value="NZ_AFHG01000059.1"/>
</dbReference>
<reference evidence="2 3" key="1">
    <citation type="journal article" date="2011" name="J. Bacteriol.">
        <title>Genome sequence of Methyloversatilis universalis FAM5T, a methylotrophic representative of the order Rhodocyclales.</title>
        <authorList>
            <person name="Kittichotirat W."/>
            <person name="Good N.M."/>
            <person name="Hall R."/>
            <person name="Bringel F."/>
            <person name="Lajus A."/>
            <person name="Medigue C."/>
            <person name="Smalley N.E."/>
            <person name="Beck D."/>
            <person name="Bumgarner R."/>
            <person name="Vuilleumier S."/>
            <person name="Kalyuzhnaya M.G."/>
        </authorList>
    </citation>
    <scope>NUCLEOTIDE SEQUENCE [LARGE SCALE GENOMIC DNA]</scope>
    <source>
        <strain evidence="3">ATCC BAA-1314 / JCM 13912 / FAM5</strain>
    </source>
</reference>
<accession>F5RI56</accession>
<protein>
    <recommendedName>
        <fullName evidence="1">HDOD domain-containing protein</fullName>
    </recommendedName>
</protein>
<dbReference type="Proteomes" id="UP000005019">
    <property type="component" value="Unassembled WGS sequence"/>
</dbReference>
<dbReference type="Gene3D" id="1.10.3210.10">
    <property type="entry name" value="Hypothetical protein af1432"/>
    <property type="match status" value="1"/>
</dbReference>
<dbReference type="STRING" id="1000565.METUNv1_04006"/>
<feature type="domain" description="HDOD" evidence="1">
    <location>
        <begin position="24"/>
        <end position="218"/>
    </location>
</feature>
<dbReference type="PANTHER" id="PTHR33525">
    <property type="match status" value="1"/>
</dbReference>
<dbReference type="InterPro" id="IPR013976">
    <property type="entry name" value="HDOD"/>
</dbReference>
<dbReference type="PROSITE" id="PS51833">
    <property type="entry name" value="HDOD"/>
    <property type="match status" value="1"/>
</dbReference>
<dbReference type="OrthoDB" id="9784953at2"/>
<dbReference type="eggNOG" id="COG1639">
    <property type="taxonomic scope" value="Bacteria"/>
</dbReference>
<dbReference type="SUPFAM" id="SSF109604">
    <property type="entry name" value="HD-domain/PDEase-like"/>
    <property type="match status" value="1"/>
</dbReference>
<evidence type="ECO:0000313" key="2">
    <source>
        <dbReference type="EMBL" id="EGK70038.1"/>
    </source>
</evidence>
<dbReference type="AlphaFoldDB" id="F5RI56"/>
<organism evidence="2 3">
    <name type="scientific">Methyloversatilis universalis (strain ATCC BAA-1314 / DSM 25237 / JCM 13912 / CCUG 52030 / FAM5)</name>
    <dbReference type="NCBI Taxonomy" id="1000565"/>
    <lineage>
        <taxon>Bacteria</taxon>
        <taxon>Pseudomonadati</taxon>
        <taxon>Pseudomonadota</taxon>
        <taxon>Betaproteobacteria</taxon>
        <taxon>Nitrosomonadales</taxon>
        <taxon>Sterolibacteriaceae</taxon>
        <taxon>Methyloversatilis</taxon>
    </lineage>
</organism>
<dbReference type="InterPro" id="IPR052340">
    <property type="entry name" value="RNase_Y/CdgJ"/>
</dbReference>
<dbReference type="Pfam" id="PF08668">
    <property type="entry name" value="HDOD"/>
    <property type="match status" value="1"/>
</dbReference>
<evidence type="ECO:0000313" key="3">
    <source>
        <dbReference type="Proteomes" id="UP000005019"/>
    </source>
</evidence>
<dbReference type="PANTHER" id="PTHR33525:SF6">
    <property type="entry name" value="HDOD DOMAIN-CONTAINING PROTEIN"/>
    <property type="match status" value="1"/>
</dbReference>